<protein>
    <submittedName>
        <fullName evidence="1">Uncharacterized protein</fullName>
    </submittedName>
</protein>
<sequence length="248" mass="26600">MGGKKSKPQEAEKWVAVAPPSHGFSVGQQVSCPYGDGSIISMSSRTRIEVRLESWELAYGSKVTCFVAAEQLSPYGLKVGATVSCYAGTGVVLEMASKSRVKVQLGSWELAYGSKVTCYLAEKQLKVVVPAIPAPLAPGTRVDTQYGKGAVVEARATDYVVELDPACWELAYECRPKLFLAPSQVAVETGESAREPVGGMKVDTPFGDGYVLSTRGDGQKVVESGKWQLAYSCAPRMFLDAKLVTKVM</sequence>
<keyword evidence="2" id="KW-1185">Reference proteome</keyword>
<organism evidence="1 2">
    <name type="scientific">Tetraparma gracilis</name>
    <dbReference type="NCBI Taxonomy" id="2962635"/>
    <lineage>
        <taxon>Eukaryota</taxon>
        <taxon>Sar</taxon>
        <taxon>Stramenopiles</taxon>
        <taxon>Ochrophyta</taxon>
        <taxon>Bolidophyceae</taxon>
        <taxon>Parmales</taxon>
        <taxon>Triparmaceae</taxon>
        <taxon>Tetraparma</taxon>
    </lineage>
</organism>
<proteinExistence type="predicted"/>
<evidence type="ECO:0000313" key="2">
    <source>
        <dbReference type="Proteomes" id="UP001165060"/>
    </source>
</evidence>
<dbReference type="EMBL" id="BRYB01001241">
    <property type="protein sequence ID" value="GMI21373.1"/>
    <property type="molecule type" value="Genomic_DNA"/>
</dbReference>
<comment type="caution">
    <text evidence="1">The sequence shown here is derived from an EMBL/GenBank/DDBJ whole genome shotgun (WGS) entry which is preliminary data.</text>
</comment>
<evidence type="ECO:0000313" key="1">
    <source>
        <dbReference type="EMBL" id="GMI21373.1"/>
    </source>
</evidence>
<gene>
    <name evidence="1" type="ORF">TeGR_g1983</name>
</gene>
<accession>A0ABQ6M810</accession>
<name>A0ABQ6M810_9STRA</name>
<reference evidence="1 2" key="1">
    <citation type="journal article" date="2023" name="Commun. Biol.">
        <title>Genome analysis of Parmales, the sister group of diatoms, reveals the evolutionary specialization of diatoms from phago-mixotrophs to photoautotrophs.</title>
        <authorList>
            <person name="Ban H."/>
            <person name="Sato S."/>
            <person name="Yoshikawa S."/>
            <person name="Yamada K."/>
            <person name="Nakamura Y."/>
            <person name="Ichinomiya M."/>
            <person name="Sato N."/>
            <person name="Blanc-Mathieu R."/>
            <person name="Endo H."/>
            <person name="Kuwata A."/>
            <person name="Ogata H."/>
        </authorList>
    </citation>
    <scope>NUCLEOTIDE SEQUENCE [LARGE SCALE GENOMIC DNA]</scope>
</reference>
<dbReference type="Proteomes" id="UP001165060">
    <property type="component" value="Unassembled WGS sequence"/>
</dbReference>